<dbReference type="Proteomes" id="UP000029736">
    <property type="component" value="Unassembled WGS sequence"/>
</dbReference>
<proteinExistence type="inferred from homology"/>
<keyword evidence="8" id="KW-0175">Coiled coil</keyword>
<keyword evidence="6" id="KW-0680">Restriction system</keyword>
<evidence type="ECO:0000256" key="4">
    <source>
        <dbReference type="ARBA" id="ARBA00022679"/>
    </source>
</evidence>
<feature type="coiled-coil region" evidence="8">
    <location>
        <begin position="446"/>
        <end position="473"/>
    </location>
</feature>
<dbReference type="GO" id="GO:0009007">
    <property type="term" value="F:site-specific DNA-methyltransferase (adenine-specific) activity"/>
    <property type="evidence" value="ECO:0007669"/>
    <property type="project" value="UniProtKB-EC"/>
</dbReference>
<dbReference type="InterPro" id="IPR022749">
    <property type="entry name" value="D12N6_MeTrfase_N"/>
</dbReference>
<evidence type="ECO:0000313" key="12">
    <source>
        <dbReference type="Proteomes" id="UP000029736"/>
    </source>
</evidence>
<protein>
    <recommendedName>
        <fullName evidence="2">site-specific DNA-methyltransferase (adenine-specific)</fullName>
        <ecNumber evidence="2">2.1.1.72</ecNumber>
    </recommendedName>
</protein>
<dbReference type="SUPFAM" id="SSF53335">
    <property type="entry name" value="S-adenosyl-L-methionine-dependent methyltransferases"/>
    <property type="match status" value="1"/>
</dbReference>
<dbReference type="InterPro" id="IPR051537">
    <property type="entry name" value="DNA_Adenine_Mtase"/>
</dbReference>
<keyword evidence="3 11" id="KW-0489">Methyltransferase</keyword>
<dbReference type="STRING" id="1524460.IX84_28035"/>
<evidence type="ECO:0000259" key="9">
    <source>
        <dbReference type="Pfam" id="PF02384"/>
    </source>
</evidence>
<dbReference type="OrthoDB" id="32195at2"/>
<dbReference type="Pfam" id="PF02384">
    <property type="entry name" value="N6_Mtase"/>
    <property type="match status" value="1"/>
</dbReference>
<organism evidence="11 12">
    <name type="scientific">Phaeodactylibacter xiamenensis</name>
    <dbReference type="NCBI Taxonomy" id="1524460"/>
    <lineage>
        <taxon>Bacteria</taxon>
        <taxon>Pseudomonadati</taxon>
        <taxon>Bacteroidota</taxon>
        <taxon>Saprospiria</taxon>
        <taxon>Saprospirales</taxon>
        <taxon>Haliscomenobacteraceae</taxon>
        <taxon>Phaeodactylibacter</taxon>
    </lineage>
</organism>
<dbReference type="InterPro" id="IPR029063">
    <property type="entry name" value="SAM-dependent_MTases_sf"/>
</dbReference>
<gene>
    <name evidence="11" type="ORF">IX84_28035</name>
</gene>
<evidence type="ECO:0000259" key="10">
    <source>
        <dbReference type="Pfam" id="PF12161"/>
    </source>
</evidence>
<comment type="catalytic activity">
    <reaction evidence="7">
        <text>a 2'-deoxyadenosine in DNA + S-adenosyl-L-methionine = an N(6)-methyl-2'-deoxyadenosine in DNA + S-adenosyl-L-homocysteine + H(+)</text>
        <dbReference type="Rhea" id="RHEA:15197"/>
        <dbReference type="Rhea" id="RHEA-COMP:12418"/>
        <dbReference type="Rhea" id="RHEA-COMP:12419"/>
        <dbReference type="ChEBI" id="CHEBI:15378"/>
        <dbReference type="ChEBI" id="CHEBI:57856"/>
        <dbReference type="ChEBI" id="CHEBI:59789"/>
        <dbReference type="ChEBI" id="CHEBI:90615"/>
        <dbReference type="ChEBI" id="CHEBI:90616"/>
        <dbReference type="EC" id="2.1.1.72"/>
    </reaction>
</comment>
<dbReference type="InterPro" id="IPR002052">
    <property type="entry name" value="DNA_methylase_N6_adenine_CS"/>
</dbReference>
<dbReference type="GO" id="GO:0032259">
    <property type="term" value="P:methylation"/>
    <property type="evidence" value="ECO:0007669"/>
    <property type="project" value="UniProtKB-KW"/>
</dbReference>
<dbReference type="PANTHER" id="PTHR42933">
    <property type="entry name" value="SLR6095 PROTEIN"/>
    <property type="match status" value="1"/>
</dbReference>
<feature type="domain" description="N6 adenine-specific DNA methyltransferase N-terminal" evidence="10">
    <location>
        <begin position="5"/>
        <end position="129"/>
    </location>
</feature>
<dbReference type="GO" id="GO:0009307">
    <property type="term" value="P:DNA restriction-modification system"/>
    <property type="evidence" value="ECO:0007669"/>
    <property type="project" value="UniProtKB-KW"/>
</dbReference>
<keyword evidence="4 11" id="KW-0808">Transferase</keyword>
<evidence type="ECO:0000256" key="7">
    <source>
        <dbReference type="ARBA" id="ARBA00047942"/>
    </source>
</evidence>
<dbReference type="InterPro" id="IPR003356">
    <property type="entry name" value="DNA_methylase_A-5"/>
</dbReference>
<dbReference type="REBASE" id="100131">
    <property type="entry name" value="M.PxiKD52ORF28035P"/>
</dbReference>
<evidence type="ECO:0000256" key="6">
    <source>
        <dbReference type="ARBA" id="ARBA00022747"/>
    </source>
</evidence>
<dbReference type="AlphaFoldDB" id="A0A098S2H5"/>
<dbReference type="EMBL" id="JPOS01000090">
    <property type="protein sequence ID" value="KGE85352.1"/>
    <property type="molecule type" value="Genomic_DNA"/>
</dbReference>
<evidence type="ECO:0000256" key="3">
    <source>
        <dbReference type="ARBA" id="ARBA00022603"/>
    </source>
</evidence>
<evidence type="ECO:0000256" key="2">
    <source>
        <dbReference type="ARBA" id="ARBA00011900"/>
    </source>
</evidence>
<dbReference type="PRINTS" id="PR00507">
    <property type="entry name" value="N12N6MTFRASE"/>
</dbReference>
<dbReference type="PANTHER" id="PTHR42933:SF4">
    <property type="entry name" value="TYPE I RESTRICTION ENZYME ECOKI METHYLASE SUBUNIT"/>
    <property type="match status" value="1"/>
</dbReference>
<dbReference type="Pfam" id="PF12161">
    <property type="entry name" value="HsdM_N"/>
    <property type="match status" value="1"/>
</dbReference>
<evidence type="ECO:0000256" key="5">
    <source>
        <dbReference type="ARBA" id="ARBA00022691"/>
    </source>
</evidence>
<dbReference type="EC" id="2.1.1.72" evidence="2"/>
<dbReference type="InterPro" id="IPR038333">
    <property type="entry name" value="T1MK-like_N_sf"/>
</dbReference>
<dbReference type="Gene3D" id="3.40.50.150">
    <property type="entry name" value="Vaccinia Virus protein VP39"/>
    <property type="match status" value="1"/>
</dbReference>
<accession>A0A098S2H5</accession>
<comment type="caution">
    <text evidence="11">The sequence shown here is derived from an EMBL/GenBank/DDBJ whole genome shotgun (WGS) entry which is preliminary data.</text>
</comment>
<evidence type="ECO:0000256" key="1">
    <source>
        <dbReference type="ARBA" id="ARBA00006594"/>
    </source>
</evidence>
<dbReference type="GO" id="GO:0003677">
    <property type="term" value="F:DNA binding"/>
    <property type="evidence" value="ECO:0007669"/>
    <property type="project" value="InterPro"/>
</dbReference>
<dbReference type="PROSITE" id="PS00092">
    <property type="entry name" value="N6_MTASE"/>
    <property type="match status" value="1"/>
</dbReference>
<dbReference type="RefSeq" id="WP_044228455.1">
    <property type="nucleotide sequence ID" value="NZ_JBKAGJ010000004.1"/>
</dbReference>
<name>A0A098S2H5_9BACT</name>
<keyword evidence="12" id="KW-1185">Reference proteome</keyword>
<comment type="similarity">
    <text evidence="1">Belongs to the N(4)/N(6)-methyltransferase family.</text>
</comment>
<evidence type="ECO:0000256" key="8">
    <source>
        <dbReference type="SAM" id="Coils"/>
    </source>
</evidence>
<dbReference type="Gene3D" id="1.20.1260.30">
    <property type="match status" value="1"/>
</dbReference>
<dbReference type="GO" id="GO:0008170">
    <property type="term" value="F:N-methyltransferase activity"/>
    <property type="evidence" value="ECO:0007669"/>
    <property type="project" value="InterPro"/>
</dbReference>
<sequence length="477" mass="54633">MSSITSIIKSVRDIMRKDTGVDGDAQRISQMVWMLFLKIFADQEAEWELLNPDYQSPVPEPLRWQNWAEDDEGLTGDELMDFINNELFPTLKELDRNLGPQAKIVRAVFEDTYNYMKNGTLFRQVINEIDKIDFNSSKDRHLFNDLYETILKELQSAGSSGEYYTPRAVTQFMVDILNPQLGETVLDPACGTGGFLTCTIDHLDKQINKPSQRKTLQQTVRGVEKKPLPHLLCTTNLMLHGFEVPGVKRGNYLARPYSDWGANDKVDLILTNPPFGGVEEDGTETNFPQKFRTKETADLFLALIIRLLKDGGRAAVVLPDGTLFGEGVKTRLKEELLARCNLHTIVRLPNGVFNPYTSIKTNLLFFEKGSPTKDIWYYEHPYPDGVKSYNKTRPIHIKEFDAEKAWWGQRKENKHAWRVPLQDIIDRNYNLDIKNPHEEADDLGTPEELLAEYQQAEQDIRQLQDKIVAVLQNALQA</sequence>
<keyword evidence="5" id="KW-0949">S-adenosyl-L-methionine</keyword>
<feature type="domain" description="DNA methylase adenine-specific" evidence="9">
    <location>
        <begin position="139"/>
        <end position="439"/>
    </location>
</feature>
<reference evidence="11 12" key="1">
    <citation type="journal article" date="2014" name="Int. J. Syst. Evol. Microbiol.">
        <title>Phaeodactylibacter xiamenensis gen. nov., sp. nov., a member of the family Saprospiraceae isolated from the marine alga Phaeodactylum tricornutum.</title>
        <authorList>
            <person name="Chen Z.Jr."/>
            <person name="Lei X."/>
            <person name="Lai Q."/>
            <person name="Li Y."/>
            <person name="Zhang B."/>
            <person name="Zhang J."/>
            <person name="Zhang H."/>
            <person name="Yang L."/>
            <person name="Zheng W."/>
            <person name="Tian Y."/>
            <person name="Yu Z."/>
            <person name="Xu H.Jr."/>
            <person name="Zheng T."/>
        </authorList>
    </citation>
    <scope>NUCLEOTIDE SEQUENCE [LARGE SCALE GENOMIC DNA]</scope>
    <source>
        <strain evidence="11 12">KD52</strain>
    </source>
</reference>
<evidence type="ECO:0000313" key="11">
    <source>
        <dbReference type="EMBL" id="KGE85352.1"/>
    </source>
</evidence>